<comment type="caution">
    <text evidence="1">The sequence shown here is derived from an EMBL/GenBank/DDBJ whole genome shotgun (WGS) entry which is preliminary data.</text>
</comment>
<protein>
    <recommendedName>
        <fullName evidence="3">PB1 domain-containing protein</fullName>
    </recommendedName>
</protein>
<proteinExistence type="predicted"/>
<accession>A0A834CLF5</accession>
<evidence type="ECO:0000313" key="1">
    <source>
        <dbReference type="EMBL" id="KAF6729969.1"/>
    </source>
</evidence>
<evidence type="ECO:0008006" key="3">
    <source>
        <dbReference type="Google" id="ProtNLM"/>
    </source>
</evidence>
<gene>
    <name evidence="1" type="ORF">FQA47_008713</name>
</gene>
<evidence type="ECO:0000313" key="2">
    <source>
        <dbReference type="Proteomes" id="UP000646548"/>
    </source>
</evidence>
<feature type="non-terminal residue" evidence="1">
    <location>
        <position position="581"/>
    </location>
</feature>
<dbReference type="AlphaFoldDB" id="A0A834CLF5"/>
<dbReference type="Proteomes" id="UP000646548">
    <property type="component" value="Unassembled WGS sequence"/>
</dbReference>
<dbReference type="PANTHER" id="PTHR31025:SF31">
    <property type="entry name" value="SI:CH211-166E11.5"/>
    <property type="match status" value="1"/>
</dbReference>
<reference evidence="1" key="1">
    <citation type="journal article" name="BMC Genomics">
        <title>Long-read sequencing and de novo genome assembly of marine medaka (Oryzias melastigma).</title>
        <authorList>
            <person name="Liang P."/>
            <person name="Saqib H.S.A."/>
            <person name="Ni X."/>
            <person name="Shen Y."/>
        </authorList>
    </citation>
    <scope>NUCLEOTIDE SEQUENCE</scope>
    <source>
        <strain evidence="1">Bigg-433</strain>
    </source>
</reference>
<dbReference type="EMBL" id="WKFB01000248">
    <property type="protein sequence ID" value="KAF6729969.1"/>
    <property type="molecule type" value="Genomic_DNA"/>
</dbReference>
<sequence length="581" mass="66288">MALDGGLNHQTNTLVYDKCWDLNCKSLICRQQNLTLDNYQTTARHLAMQLPVDMATSAKLRIIFGEDDVRKLLLPAGIPSTLQELTDVLQETFNITGPFTIMYQDMDFDGQFFTLTSIEEVQDKANLKVIKTEPVILSLTPVDMSEVESVVPASMETNSFTSESDTVILSSPDESDPSYRSKPWPFKFEIPVFSYDVNLALEIAQQAYENDGTLLNNPRVTSSILEKLAETIFGFSAYPTGVQILAVAEALTEKYPCLKEPGSFNGLYGWQQRIKYKMGNYRAKLRGCQIPIPELEVNTMKRRCSSEEGSLKGIKRPKKAEVNYLPPLPFGETKETLEKERLDLLKETNKRNNERAINEKMEKSFAMRRTEVVNDCPTIQTLLERWPSLFCEIQIKEEFKRISTMHLERTFLSRLDRYSTKFLEIFRKKGGTAGTRMKPMLDSLNEVRVNVHRRRDIIIRCLVEYLGETGEELIKDYQGVGQEAAKEDFSNHLMKIAVIHPSVARDNEDVHVSVIVEGTEVLEDCKTVTNACLLLMGVIYAVNLSYPVKLKYTFEVFQKLFLELDNLKMSAKVQSLHKKLT</sequence>
<organism evidence="1 2">
    <name type="scientific">Oryzias melastigma</name>
    <name type="common">Marine medaka</name>
    <dbReference type="NCBI Taxonomy" id="30732"/>
    <lineage>
        <taxon>Eukaryota</taxon>
        <taxon>Metazoa</taxon>
        <taxon>Chordata</taxon>
        <taxon>Craniata</taxon>
        <taxon>Vertebrata</taxon>
        <taxon>Euteleostomi</taxon>
        <taxon>Actinopterygii</taxon>
        <taxon>Neopterygii</taxon>
        <taxon>Teleostei</taxon>
        <taxon>Neoteleostei</taxon>
        <taxon>Acanthomorphata</taxon>
        <taxon>Ovalentaria</taxon>
        <taxon>Atherinomorphae</taxon>
        <taxon>Beloniformes</taxon>
        <taxon>Adrianichthyidae</taxon>
        <taxon>Oryziinae</taxon>
        <taxon>Oryzias</taxon>
    </lineage>
</organism>
<dbReference type="PANTHER" id="PTHR31025">
    <property type="entry name" value="SI:CH211-196P9.1-RELATED"/>
    <property type="match status" value="1"/>
</dbReference>
<name>A0A834CLF5_ORYME</name>